<protein>
    <submittedName>
        <fullName evidence="3">Helix-turn-helix domain-containing protein</fullName>
    </submittedName>
</protein>
<dbReference type="InterPro" id="IPR011991">
    <property type="entry name" value="ArsR-like_HTH"/>
</dbReference>
<dbReference type="Pfam" id="PF24042">
    <property type="entry name" value="DUF7351"/>
    <property type="match status" value="1"/>
</dbReference>
<dbReference type="CDD" id="cd00090">
    <property type="entry name" value="HTH_ARSR"/>
    <property type="match status" value="1"/>
</dbReference>
<organism evidence="3 4">
    <name type="scientific">Halobacterium bonnevillei</name>
    <dbReference type="NCBI Taxonomy" id="2692200"/>
    <lineage>
        <taxon>Archaea</taxon>
        <taxon>Methanobacteriati</taxon>
        <taxon>Methanobacteriota</taxon>
        <taxon>Stenosarchaea group</taxon>
        <taxon>Halobacteria</taxon>
        <taxon>Halobacteriales</taxon>
        <taxon>Halobacteriaceae</taxon>
        <taxon>Halobacterium</taxon>
    </lineage>
</organism>
<dbReference type="Gene3D" id="1.10.10.10">
    <property type="entry name" value="Winged helix-like DNA-binding domain superfamily/Winged helix DNA-binding domain"/>
    <property type="match status" value="1"/>
</dbReference>
<comment type="caution">
    <text evidence="3">The sequence shown here is derived from an EMBL/GenBank/DDBJ whole genome shotgun (WGS) entry which is preliminary data.</text>
</comment>
<dbReference type="Proteomes" id="UP000471521">
    <property type="component" value="Unassembled WGS sequence"/>
</dbReference>
<evidence type="ECO:0000313" key="3">
    <source>
        <dbReference type="EMBL" id="MXR20853.1"/>
    </source>
</evidence>
<dbReference type="InterPro" id="IPR055771">
    <property type="entry name" value="DUF7347"/>
</dbReference>
<dbReference type="OrthoDB" id="8482at2157"/>
<dbReference type="InterPro" id="IPR055775">
    <property type="entry name" value="DUF7351"/>
</dbReference>
<evidence type="ECO:0000259" key="1">
    <source>
        <dbReference type="Pfam" id="PF24038"/>
    </source>
</evidence>
<accession>A0A6B0SMV7</accession>
<gene>
    <name evidence="3" type="ORF">GRX66_09645</name>
</gene>
<proteinExistence type="predicted"/>
<keyword evidence="4" id="KW-1185">Reference proteome</keyword>
<evidence type="ECO:0000313" key="4">
    <source>
        <dbReference type="Proteomes" id="UP000471521"/>
    </source>
</evidence>
<dbReference type="EMBL" id="WUUU01000067">
    <property type="protein sequence ID" value="MXR20853.1"/>
    <property type="molecule type" value="Genomic_DNA"/>
</dbReference>
<dbReference type="RefSeq" id="WP_159526372.1">
    <property type="nucleotide sequence ID" value="NZ_WUUU01000067.1"/>
</dbReference>
<name>A0A6B0SMV7_9EURY</name>
<dbReference type="AlphaFoldDB" id="A0A6B0SMV7"/>
<evidence type="ECO:0000259" key="2">
    <source>
        <dbReference type="Pfam" id="PF24042"/>
    </source>
</evidence>
<dbReference type="Pfam" id="PF24038">
    <property type="entry name" value="DUF7347"/>
    <property type="match status" value="1"/>
</dbReference>
<dbReference type="InterPro" id="IPR036388">
    <property type="entry name" value="WH-like_DNA-bd_sf"/>
</dbReference>
<sequence length="337" mass="36810">MAQGTDEDAGRTLLSPGEAFAAIGHETRVQILEALATAHRSERPLSFSALRERVGSVDSSRFNYHLDQLVGHFLERSEDGYGLSSAGQRMAEAIQSGAVTEAPRLERVQLEECCHYCGAPIEVSYRHERLELYCTECSGTYGTSNTQEAGEGDIPAEYGFLGLLNLPPAGLQDREPSGVLRSALSWHVTEALLSADGTCPRCSARLDGRLTLCEDHDRSGGTCEYCENRYAAQHSAHCTNCVYSRRVFFGASLLSNTTLQAFLTEHGRNLVAPDFQRYASVMMDYEERILGTGPFEAAFTFTADGDSITFTVDDDLSVVDVAREDAASGDVRPPRRG</sequence>
<feature type="domain" description="DUF7347" evidence="1">
    <location>
        <begin position="16"/>
        <end position="94"/>
    </location>
</feature>
<feature type="domain" description="DUF7351" evidence="2">
    <location>
        <begin position="112"/>
        <end position="318"/>
    </location>
</feature>
<reference evidence="3 4" key="1">
    <citation type="submission" date="2019-12" db="EMBL/GenBank/DDBJ databases">
        <title>Isolation and characterization of three novel carbon monoxide-oxidizing members of Halobacteria from salione crusts and soils.</title>
        <authorList>
            <person name="Myers M.R."/>
            <person name="King G.M."/>
        </authorList>
    </citation>
    <scope>NUCLEOTIDE SEQUENCE [LARGE SCALE GENOMIC DNA]</scope>
    <source>
        <strain evidence="3 4">PCN9</strain>
    </source>
</reference>